<dbReference type="Proteomes" id="UP000504615">
    <property type="component" value="Unplaced"/>
</dbReference>
<protein>
    <submittedName>
        <fullName evidence="2">Uncharacterized protein LOC105433175</fullName>
    </submittedName>
</protein>
<proteinExistence type="predicted"/>
<dbReference type="RefSeq" id="XP_011646640.1">
    <property type="nucleotide sequence ID" value="XM_011648338.1"/>
</dbReference>
<evidence type="ECO:0000313" key="2">
    <source>
        <dbReference type="RefSeq" id="XP_011646640.1"/>
    </source>
</evidence>
<dbReference type="OrthoDB" id="5590282at2759"/>
<sequence length="226" mass="26430">MSPFQYRKELPKNFTKYHKSMDKENAYTIVQNGKSSECKPDSGKKKGLSLNAECRAVSTISLQKSSVGKTPFEVYFDSNENVRSRPRVRKDVCRKEIRARRDVEALEKTTVMMTKVVEADDFNLRNISRRARSSSNCRNKVSLDKTIEANNKLFHNRGRSCSESRKQLPRCVVQSSDVQRTRHLTDDVKKRTFCSIEMWKDKMRKPCNGTVPKNFYKYIFECIKYR</sequence>
<evidence type="ECO:0000313" key="1">
    <source>
        <dbReference type="Proteomes" id="UP000504615"/>
    </source>
</evidence>
<keyword evidence="1" id="KW-1185">Reference proteome</keyword>
<dbReference type="GeneID" id="105433175"/>
<accession>A0A6I9WVJ4</accession>
<gene>
    <name evidence="2" type="primary">LOC105433175</name>
</gene>
<name>A0A6I9WVJ4_9HYME</name>
<dbReference type="AlphaFoldDB" id="A0A6I9WVJ4"/>
<dbReference type="KEGG" id="pbar:105433175"/>
<organism evidence="1 2">
    <name type="scientific">Pogonomyrmex barbatus</name>
    <name type="common">red harvester ant</name>
    <dbReference type="NCBI Taxonomy" id="144034"/>
    <lineage>
        <taxon>Eukaryota</taxon>
        <taxon>Metazoa</taxon>
        <taxon>Ecdysozoa</taxon>
        <taxon>Arthropoda</taxon>
        <taxon>Hexapoda</taxon>
        <taxon>Insecta</taxon>
        <taxon>Pterygota</taxon>
        <taxon>Neoptera</taxon>
        <taxon>Endopterygota</taxon>
        <taxon>Hymenoptera</taxon>
        <taxon>Apocrita</taxon>
        <taxon>Aculeata</taxon>
        <taxon>Formicoidea</taxon>
        <taxon>Formicidae</taxon>
        <taxon>Myrmicinae</taxon>
        <taxon>Pogonomyrmex</taxon>
    </lineage>
</organism>
<reference evidence="2" key="1">
    <citation type="submission" date="2025-08" db="UniProtKB">
        <authorList>
            <consortium name="RefSeq"/>
        </authorList>
    </citation>
    <scope>IDENTIFICATION</scope>
</reference>